<evidence type="ECO:0000256" key="2">
    <source>
        <dbReference type="SAM" id="MobiDB-lite"/>
    </source>
</evidence>
<name>A0AAW1ZXN8_CULAL</name>
<feature type="compositionally biased region" description="Acidic residues" evidence="2">
    <location>
        <begin position="271"/>
        <end position="280"/>
    </location>
</feature>
<evidence type="ECO:0000313" key="3">
    <source>
        <dbReference type="EMBL" id="KAK9966107.1"/>
    </source>
</evidence>
<comment type="caution">
    <text evidence="3">The sequence shown here is derived from an EMBL/GenBank/DDBJ whole genome shotgun (WGS) entry which is preliminary data.</text>
</comment>
<keyword evidence="1" id="KW-0175">Coiled coil</keyword>
<dbReference type="EMBL" id="JAWDJR010000011">
    <property type="protein sequence ID" value="KAK9966107.1"/>
    <property type="molecule type" value="Genomic_DNA"/>
</dbReference>
<organism evidence="3 4">
    <name type="scientific">Culter alburnus</name>
    <name type="common">Topmouth culter</name>
    <dbReference type="NCBI Taxonomy" id="194366"/>
    <lineage>
        <taxon>Eukaryota</taxon>
        <taxon>Metazoa</taxon>
        <taxon>Chordata</taxon>
        <taxon>Craniata</taxon>
        <taxon>Vertebrata</taxon>
        <taxon>Euteleostomi</taxon>
        <taxon>Actinopterygii</taxon>
        <taxon>Neopterygii</taxon>
        <taxon>Teleostei</taxon>
        <taxon>Ostariophysi</taxon>
        <taxon>Cypriniformes</taxon>
        <taxon>Xenocyprididae</taxon>
        <taxon>Xenocypridinae</taxon>
        <taxon>Culter</taxon>
    </lineage>
</organism>
<gene>
    <name evidence="3" type="ORF">ABG768_003235</name>
</gene>
<dbReference type="Proteomes" id="UP001479290">
    <property type="component" value="Unassembled WGS sequence"/>
</dbReference>
<proteinExistence type="predicted"/>
<accession>A0AAW1ZXN8</accession>
<protein>
    <submittedName>
        <fullName evidence="3">Uncharacterized protein</fullName>
    </submittedName>
</protein>
<evidence type="ECO:0000313" key="4">
    <source>
        <dbReference type="Proteomes" id="UP001479290"/>
    </source>
</evidence>
<keyword evidence="4" id="KW-1185">Reference proteome</keyword>
<reference evidence="3 4" key="1">
    <citation type="submission" date="2024-05" db="EMBL/GenBank/DDBJ databases">
        <title>A high-quality chromosomal-level genome assembly of Topmouth culter (Culter alburnus).</title>
        <authorList>
            <person name="Zhao H."/>
        </authorList>
    </citation>
    <scope>NUCLEOTIDE SEQUENCE [LARGE SCALE GENOMIC DNA]</scope>
    <source>
        <strain evidence="3">CATC2023</strain>
        <tissue evidence="3">Muscle</tissue>
    </source>
</reference>
<feature type="region of interest" description="Disordered" evidence="2">
    <location>
        <begin position="54"/>
        <end position="119"/>
    </location>
</feature>
<feature type="compositionally biased region" description="Basic and acidic residues" evidence="2">
    <location>
        <begin position="70"/>
        <end position="95"/>
    </location>
</feature>
<feature type="region of interest" description="Disordered" evidence="2">
    <location>
        <begin position="214"/>
        <end position="240"/>
    </location>
</feature>
<feature type="region of interest" description="Disordered" evidence="2">
    <location>
        <begin position="266"/>
        <end position="320"/>
    </location>
</feature>
<dbReference type="AlphaFoldDB" id="A0AAW1ZXN8"/>
<feature type="compositionally biased region" description="Acidic residues" evidence="2">
    <location>
        <begin position="109"/>
        <end position="119"/>
    </location>
</feature>
<dbReference type="Gene3D" id="1.20.5.4090">
    <property type="match status" value="1"/>
</dbReference>
<sequence length="320" mass="36266">MGETDLPTQEYKPRPPHDNTVCSGRETLETLQRHAFLGHFLRRVLTCRKMHSGQLEKTGSLRKRTLSRGMSEDESLRHIIREAEESSRHLSRSDSRYGSLKRGQREESQSEDEPLSENIEMTDEDCVQELRTLSLQQDALLFQVDCLQDALEGAEEMLAETQRETHQLTMELERERAMRRKLEDMLASLMQEMERLREERKAEQLQARHAGPVWIQGTPEGTSVDREETPLSDSGGSPAHLNAAPVLHLKKLVNHSLSQSVFDNQMHEAPAGEDNDESSGYEDAPSEFSPCPSTPDLDEDDGMNTGQPRIRTNEDSCALS</sequence>
<feature type="coiled-coil region" evidence="1">
    <location>
        <begin position="144"/>
        <end position="206"/>
    </location>
</feature>
<evidence type="ECO:0000256" key="1">
    <source>
        <dbReference type="SAM" id="Coils"/>
    </source>
</evidence>